<accession>A0A502ER82</accession>
<dbReference type="Gene3D" id="2.40.160.20">
    <property type="match status" value="1"/>
</dbReference>
<keyword evidence="1" id="KW-0732">Signal</keyword>
<keyword evidence="3" id="KW-1185">Reference proteome</keyword>
<dbReference type="InterPro" id="IPR011250">
    <property type="entry name" value="OMP/PagP_B-barrel"/>
</dbReference>
<feature type="signal peptide" evidence="1">
    <location>
        <begin position="1"/>
        <end position="18"/>
    </location>
</feature>
<organism evidence="2 3">
    <name type="scientific">Flavobacterium pectinovorum</name>
    <dbReference type="NCBI Taxonomy" id="29533"/>
    <lineage>
        <taxon>Bacteria</taxon>
        <taxon>Pseudomonadati</taxon>
        <taxon>Bacteroidota</taxon>
        <taxon>Flavobacteriia</taxon>
        <taxon>Flavobacteriales</taxon>
        <taxon>Flavobacteriaceae</taxon>
        <taxon>Flavobacterium</taxon>
    </lineage>
</organism>
<sequence length="176" mass="19133">MKKLLLAVALLIATITNAQKGSILLGGNVGFASEKIGDNKIEGFEFSPKVGYQFTNHWTAGVEGSIQNYKESGSAREEAYKIGAFARYSTPLSDLFSFYTDLGVGYQDTTLNNAKGMYANLTPALFINMKKGFGLNFSIGGVYYDNLSGKGTPREERIGFDFGKNFNVGISKNFGL</sequence>
<dbReference type="RefSeq" id="WP_140507207.1">
    <property type="nucleotide sequence ID" value="NZ_RCZH01000007.1"/>
</dbReference>
<dbReference type="Proteomes" id="UP000319700">
    <property type="component" value="Unassembled WGS sequence"/>
</dbReference>
<dbReference type="AlphaFoldDB" id="A0A502ER82"/>
<protein>
    <submittedName>
        <fullName evidence="2">Porin family protein</fullName>
    </submittedName>
</protein>
<feature type="chain" id="PRO_5021302856" evidence="1">
    <location>
        <begin position="19"/>
        <end position="176"/>
    </location>
</feature>
<reference evidence="2 3" key="1">
    <citation type="journal article" date="2019" name="Environ. Microbiol.">
        <title>Species interactions and distinct microbial communities in high Arctic permafrost affected cryosols are associated with the CH4 and CO2 gas fluxes.</title>
        <authorList>
            <person name="Altshuler I."/>
            <person name="Hamel J."/>
            <person name="Turney S."/>
            <person name="Magnuson E."/>
            <person name="Levesque R."/>
            <person name="Greer C."/>
            <person name="Whyte L.G."/>
        </authorList>
    </citation>
    <scope>NUCLEOTIDE SEQUENCE [LARGE SCALE GENOMIC DNA]</scope>
    <source>
        <strain evidence="2 3">42</strain>
    </source>
</reference>
<evidence type="ECO:0000256" key="1">
    <source>
        <dbReference type="SAM" id="SignalP"/>
    </source>
</evidence>
<proteinExistence type="predicted"/>
<evidence type="ECO:0000313" key="2">
    <source>
        <dbReference type="EMBL" id="TPG40007.1"/>
    </source>
</evidence>
<gene>
    <name evidence="2" type="ORF">EAH81_11960</name>
</gene>
<name>A0A502ER82_9FLAO</name>
<dbReference type="EMBL" id="RCZH01000007">
    <property type="protein sequence ID" value="TPG40007.1"/>
    <property type="molecule type" value="Genomic_DNA"/>
</dbReference>
<dbReference type="OrthoDB" id="952167at2"/>
<comment type="caution">
    <text evidence="2">The sequence shown here is derived from an EMBL/GenBank/DDBJ whole genome shotgun (WGS) entry which is preliminary data.</text>
</comment>
<evidence type="ECO:0000313" key="3">
    <source>
        <dbReference type="Proteomes" id="UP000319700"/>
    </source>
</evidence>
<dbReference type="SUPFAM" id="SSF56925">
    <property type="entry name" value="OMPA-like"/>
    <property type="match status" value="1"/>
</dbReference>